<dbReference type="AlphaFoldDB" id="A0A183MKH4"/>
<evidence type="ECO:0000313" key="2">
    <source>
        <dbReference type="Proteomes" id="UP000277204"/>
    </source>
</evidence>
<sequence length="99" mass="10992">MLSSTSEGEHGVQWTAWMRLDDLDFTGDLSLLSHTHQQMQMKTTSVAAASASVGLNMHKGKSYFLNYNTENTKPITIDGGTLEEVETFVITVTRQQIRG</sequence>
<accession>A0A183MKH4</accession>
<reference evidence="1 2" key="1">
    <citation type="submission" date="2018-11" db="EMBL/GenBank/DDBJ databases">
        <authorList>
            <consortium name="Pathogen Informatics"/>
        </authorList>
    </citation>
    <scope>NUCLEOTIDE SEQUENCE [LARGE SCALE GENOMIC DNA]</scope>
    <source>
        <strain evidence="1 2">Zambia</strain>
    </source>
</reference>
<evidence type="ECO:0000313" key="1">
    <source>
        <dbReference type="EMBL" id="VDP21295.1"/>
    </source>
</evidence>
<keyword evidence="2" id="KW-1185">Reference proteome</keyword>
<dbReference type="Proteomes" id="UP000277204">
    <property type="component" value="Unassembled WGS sequence"/>
</dbReference>
<organism evidence="1 2">
    <name type="scientific">Schistosoma margrebowiei</name>
    <dbReference type="NCBI Taxonomy" id="48269"/>
    <lineage>
        <taxon>Eukaryota</taxon>
        <taxon>Metazoa</taxon>
        <taxon>Spiralia</taxon>
        <taxon>Lophotrochozoa</taxon>
        <taxon>Platyhelminthes</taxon>
        <taxon>Trematoda</taxon>
        <taxon>Digenea</taxon>
        <taxon>Strigeidida</taxon>
        <taxon>Schistosomatoidea</taxon>
        <taxon>Schistosomatidae</taxon>
        <taxon>Schistosoma</taxon>
    </lineage>
</organism>
<name>A0A183MKH4_9TREM</name>
<proteinExistence type="predicted"/>
<gene>
    <name evidence="1" type="ORF">SMRZ_LOCUS16549</name>
</gene>
<protein>
    <submittedName>
        <fullName evidence="1">Uncharacterized protein</fullName>
    </submittedName>
</protein>
<dbReference type="EMBL" id="UZAI01017167">
    <property type="protein sequence ID" value="VDP21295.1"/>
    <property type="molecule type" value="Genomic_DNA"/>
</dbReference>